<organism evidence="1 2">
    <name type="scientific">Caligus rogercresseyi</name>
    <name type="common">Sea louse</name>
    <dbReference type="NCBI Taxonomy" id="217165"/>
    <lineage>
        <taxon>Eukaryota</taxon>
        <taxon>Metazoa</taxon>
        <taxon>Ecdysozoa</taxon>
        <taxon>Arthropoda</taxon>
        <taxon>Crustacea</taxon>
        <taxon>Multicrustacea</taxon>
        <taxon>Hexanauplia</taxon>
        <taxon>Copepoda</taxon>
        <taxon>Siphonostomatoida</taxon>
        <taxon>Caligidae</taxon>
        <taxon>Caligus</taxon>
    </lineage>
</organism>
<reference evidence="2" key="1">
    <citation type="submission" date="2021-01" db="EMBL/GenBank/DDBJ databases">
        <title>Caligus Genome Assembly.</title>
        <authorList>
            <person name="Gallardo-Escarate C."/>
        </authorList>
    </citation>
    <scope>NUCLEOTIDE SEQUENCE [LARGE SCALE GENOMIC DNA]</scope>
</reference>
<evidence type="ECO:0000313" key="1">
    <source>
        <dbReference type="EMBL" id="QQP39874.1"/>
    </source>
</evidence>
<protein>
    <submittedName>
        <fullName evidence="1">Uncharacterized protein</fullName>
    </submittedName>
</protein>
<dbReference type="AlphaFoldDB" id="A0A7T8GXZ9"/>
<keyword evidence="2" id="KW-1185">Reference proteome</keyword>
<name>A0A7T8GXZ9_CALRO</name>
<sequence>MGSIWSSRRRTLPPLCSRQRASKSPDLGLLSFKSSAWTAVLRDEIGMERGFGMDRCSLGFDSNLFT</sequence>
<dbReference type="EMBL" id="CP045898">
    <property type="protein sequence ID" value="QQP39874.1"/>
    <property type="molecule type" value="Genomic_DNA"/>
</dbReference>
<gene>
    <name evidence="1" type="ORF">FKW44_013727</name>
</gene>
<proteinExistence type="predicted"/>
<accession>A0A7T8GXZ9</accession>
<dbReference type="Proteomes" id="UP000595437">
    <property type="component" value="Chromosome 9"/>
</dbReference>
<evidence type="ECO:0000313" key="2">
    <source>
        <dbReference type="Proteomes" id="UP000595437"/>
    </source>
</evidence>